<dbReference type="InterPro" id="IPR045024">
    <property type="entry name" value="NDH-2"/>
</dbReference>
<evidence type="ECO:0000313" key="7">
    <source>
        <dbReference type="EMBL" id="KAH7230399.1"/>
    </source>
</evidence>
<proteinExistence type="inferred from homology"/>
<feature type="domain" description="FAD/NAD(P)-binding" evidence="6">
    <location>
        <begin position="6"/>
        <end position="316"/>
    </location>
</feature>
<keyword evidence="5" id="KW-0520">NAD</keyword>
<comment type="caution">
    <text evidence="7">The sequence shown here is derived from an EMBL/GenBank/DDBJ whole genome shotgun (WGS) entry which is preliminary data.</text>
</comment>
<dbReference type="InterPro" id="IPR023753">
    <property type="entry name" value="FAD/NAD-binding_dom"/>
</dbReference>
<dbReference type="PANTHER" id="PTHR43706:SF17">
    <property type="entry name" value="NADH DEHYDROGENASE (EUROFUNG)"/>
    <property type="match status" value="1"/>
</dbReference>
<evidence type="ECO:0000256" key="3">
    <source>
        <dbReference type="ARBA" id="ARBA00022827"/>
    </source>
</evidence>
<keyword evidence="8" id="KW-1185">Reference proteome</keyword>
<sequence>MAIKESLVIVGTGWGDYTLLQDIDCTQFNIIISPEQTSPYTPPLVPCGLFDFTLAEEPVRHTGHPVTYYKATVEGVEFGQRICFCRGVDDSGQWTFSVHYDSLALAPGCVTNTFNTPGAQEFAYFVRNAPDAKRVQLRMQQLLELASLPGVTEEEQRSLLHIALIGDGPTGNDLSTIYPHLKGKMAIAIYDVAHAILGTFDESLREYAVASFSRRDVEVYTDVKIQEVASGRIIVKGQGDIGCGMAIWVTGNKQCPLVTNLGVAKTGRPPRILTDQCLRVLSDDKEIVPGVFALGDAADIECGTLPTTAEVAVQKAKYLATALNKHDLDTPFEYRQKTLVAYIGGHDGVVQGKTGWSGTRAWAAWRSKNLFWTRSWRRKIMIMANWFLGWLDGREIARA</sequence>
<dbReference type="SUPFAM" id="SSF51905">
    <property type="entry name" value="FAD/NAD(P)-binding domain"/>
    <property type="match status" value="2"/>
</dbReference>
<evidence type="ECO:0000256" key="1">
    <source>
        <dbReference type="ARBA" id="ARBA00005272"/>
    </source>
</evidence>
<dbReference type="InterPro" id="IPR036188">
    <property type="entry name" value="FAD/NAD-bd_sf"/>
</dbReference>
<dbReference type="AlphaFoldDB" id="A0A9P9JVI6"/>
<evidence type="ECO:0000313" key="8">
    <source>
        <dbReference type="Proteomes" id="UP000736672"/>
    </source>
</evidence>
<dbReference type="Gene3D" id="3.50.50.100">
    <property type="match status" value="1"/>
</dbReference>
<keyword evidence="4" id="KW-0560">Oxidoreductase</keyword>
<dbReference type="GO" id="GO:0005739">
    <property type="term" value="C:mitochondrion"/>
    <property type="evidence" value="ECO:0007669"/>
    <property type="project" value="TreeGrafter"/>
</dbReference>
<organism evidence="7 8">
    <name type="scientific">Fusarium solani</name>
    <name type="common">Filamentous fungus</name>
    <dbReference type="NCBI Taxonomy" id="169388"/>
    <lineage>
        <taxon>Eukaryota</taxon>
        <taxon>Fungi</taxon>
        <taxon>Dikarya</taxon>
        <taxon>Ascomycota</taxon>
        <taxon>Pezizomycotina</taxon>
        <taxon>Sordariomycetes</taxon>
        <taxon>Hypocreomycetidae</taxon>
        <taxon>Hypocreales</taxon>
        <taxon>Nectriaceae</taxon>
        <taxon>Fusarium</taxon>
        <taxon>Fusarium solani species complex</taxon>
    </lineage>
</organism>
<evidence type="ECO:0000256" key="2">
    <source>
        <dbReference type="ARBA" id="ARBA00022630"/>
    </source>
</evidence>
<evidence type="ECO:0000256" key="4">
    <source>
        <dbReference type="ARBA" id="ARBA00023002"/>
    </source>
</evidence>
<gene>
    <name evidence="7" type="ORF">B0J15DRAFT_518217</name>
</gene>
<protein>
    <recommendedName>
        <fullName evidence="6">FAD/NAD(P)-binding domain-containing protein</fullName>
    </recommendedName>
</protein>
<evidence type="ECO:0000256" key="5">
    <source>
        <dbReference type="ARBA" id="ARBA00023027"/>
    </source>
</evidence>
<keyword evidence="2" id="KW-0285">Flavoprotein</keyword>
<keyword evidence="3" id="KW-0274">FAD</keyword>
<dbReference type="Pfam" id="PF07992">
    <property type="entry name" value="Pyr_redox_2"/>
    <property type="match status" value="1"/>
</dbReference>
<dbReference type="OrthoDB" id="3244603at2759"/>
<accession>A0A9P9JVI6</accession>
<name>A0A9P9JVI6_FUSSL</name>
<reference evidence="7" key="1">
    <citation type="journal article" date="2021" name="Nat. Commun.">
        <title>Genetic determinants of endophytism in the Arabidopsis root mycobiome.</title>
        <authorList>
            <person name="Mesny F."/>
            <person name="Miyauchi S."/>
            <person name="Thiergart T."/>
            <person name="Pickel B."/>
            <person name="Atanasova L."/>
            <person name="Karlsson M."/>
            <person name="Huettel B."/>
            <person name="Barry K.W."/>
            <person name="Haridas S."/>
            <person name="Chen C."/>
            <person name="Bauer D."/>
            <person name="Andreopoulos W."/>
            <person name="Pangilinan J."/>
            <person name="LaButti K."/>
            <person name="Riley R."/>
            <person name="Lipzen A."/>
            <person name="Clum A."/>
            <person name="Drula E."/>
            <person name="Henrissat B."/>
            <person name="Kohler A."/>
            <person name="Grigoriev I.V."/>
            <person name="Martin F.M."/>
            <person name="Hacquard S."/>
        </authorList>
    </citation>
    <scope>NUCLEOTIDE SEQUENCE</scope>
    <source>
        <strain evidence="7">FSSC 5 MPI-SDFR-AT-0091</strain>
    </source>
</reference>
<evidence type="ECO:0000259" key="6">
    <source>
        <dbReference type="Pfam" id="PF07992"/>
    </source>
</evidence>
<dbReference type="GO" id="GO:0003954">
    <property type="term" value="F:NADH dehydrogenase activity"/>
    <property type="evidence" value="ECO:0007669"/>
    <property type="project" value="InterPro"/>
</dbReference>
<dbReference type="Proteomes" id="UP000736672">
    <property type="component" value="Unassembled WGS sequence"/>
</dbReference>
<dbReference type="PANTHER" id="PTHR43706">
    <property type="entry name" value="NADH DEHYDROGENASE"/>
    <property type="match status" value="1"/>
</dbReference>
<comment type="similarity">
    <text evidence="1">Belongs to the NADH dehydrogenase family.</text>
</comment>
<dbReference type="EMBL" id="JAGTJS010000037">
    <property type="protein sequence ID" value="KAH7230399.1"/>
    <property type="molecule type" value="Genomic_DNA"/>
</dbReference>